<feature type="transmembrane region" description="Helical" evidence="1">
    <location>
        <begin position="95"/>
        <end position="112"/>
    </location>
</feature>
<name>A0A094Y118_LATSK</name>
<gene>
    <name evidence="2" type="ORF">CUR37_08080</name>
    <name evidence="3" type="ORF">LAS9267_00066</name>
</gene>
<proteinExistence type="predicted"/>
<keyword evidence="1" id="KW-1133">Transmembrane helix</keyword>
<dbReference type="RefSeq" id="WP_011374430.1">
    <property type="nucleotide sequence ID" value="NZ_AP017931.1"/>
</dbReference>
<feature type="transmembrane region" description="Helical" evidence="1">
    <location>
        <begin position="12"/>
        <end position="32"/>
    </location>
</feature>
<sequence length="115" mass="13114">MKISPYKFPFFFDFIFLVVTLFQSALILILNPPFSNFLPTYMDAIGKVWWLALVAILLHVIAYLLSLEQNIALFTNLLAILGYLTLIIIPNYLLLAIIFLFAGLVLALKSYIARN</sequence>
<dbReference type="Proteomes" id="UP000234349">
    <property type="component" value="Unassembled WGS sequence"/>
</dbReference>
<evidence type="ECO:0000313" key="5">
    <source>
        <dbReference type="Proteomes" id="UP000239650"/>
    </source>
</evidence>
<dbReference type="EMBL" id="OKRC01000001">
    <property type="protein sequence ID" value="SPE18421.1"/>
    <property type="molecule type" value="Genomic_DNA"/>
</dbReference>
<dbReference type="GeneID" id="57133584"/>
<reference evidence="2 4" key="1">
    <citation type="submission" date="2016-09" db="EMBL/GenBank/DDBJ databases">
        <authorList>
            <person name="Inglin R.C."/>
        </authorList>
    </citation>
    <scope>NUCLEOTIDE SEQUENCE [LARGE SCALE GENOMIC DNA]</scope>
    <source>
        <strain evidence="2 4">RI-517</strain>
    </source>
</reference>
<evidence type="ECO:0000313" key="4">
    <source>
        <dbReference type="Proteomes" id="UP000234349"/>
    </source>
</evidence>
<dbReference type="Proteomes" id="UP000239650">
    <property type="component" value="Unassembled WGS sequence"/>
</dbReference>
<organism evidence="3 5">
    <name type="scientific">Latilactobacillus sakei</name>
    <name type="common">Lactobacillus sakei</name>
    <dbReference type="NCBI Taxonomy" id="1599"/>
    <lineage>
        <taxon>Bacteria</taxon>
        <taxon>Bacillati</taxon>
        <taxon>Bacillota</taxon>
        <taxon>Bacilli</taxon>
        <taxon>Lactobacillales</taxon>
        <taxon>Lactobacillaceae</taxon>
        <taxon>Latilactobacillus</taxon>
    </lineage>
</organism>
<comment type="caution">
    <text evidence="3">The sequence shown here is derived from an EMBL/GenBank/DDBJ whole genome shotgun (WGS) entry which is preliminary data.</text>
</comment>
<reference evidence="3 5" key="2">
    <citation type="submission" date="2018-02" db="EMBL/GenBank/DDBJ databases">
        <authorList>
            <person name="Rodrigo-Torres L."/>
            <person name="Arahal R. D."/>
            <person name="Lucena T."/>
        </authorList>
    </citation>
    <scope>NUCLEOTIDE SEQUENCE [LARGE SCALE GENOMIC DNA]</scope>
    <source>
        <strain evidence="3 5">CECT 9267</strain>
    </source>
</reference>
<evidence type="ECO:0000313" key="2">
    <source>
        <dbReference type="EMBL" id="PKX76895.1"/>
    </source>
</evidence>
<accession>A0A094Y118</accession>
<dbReference type="EMBL" id="MKGH01000040">
    <property type="protein sequence ID" value="PKX76895.1"/>
    <property type="molecule type" value="Genomic_DNA"/>
</dbReference>
<feature type="transmembrane region" description="Helical" evidence="1">
    <location>
        <begin position="44"/>
        <end position="64"/>
    </location>
</feature>
<evidence type="ECO:0000256" key="1">
    <source>
        <dbReference type="SAM" id="Phobius"/>
    </source>
</evidence>
<protein>
    <submittedName>
        <fullName evidence="3">Uncharacterized protein</fullName>
    </submittedName>
</protein>
<keyword evidence="1" id="KW-0472">Membrane</keyword>
<evidence type="ECO:0000313" key="3">
    <source>
        <dbReference type="EMBL" id="SPE18421.1"/>
    </source>
</evidence>
<dbReference type="OMA" id="LMSWANH"/>
<dbReference type="AlphaFoldDB" id="A0A094Y118"/>
<keyword evidence="1" id="KW-0812">Transmembrane</keyword>